<dbReference type="CDD" id="cd07762">
    <property type="entry name" value="CYTH-like_Pase_1"/>
    <property type="match status" value="1"/>
</dbReference>
<dbReference type="eggNOG" id="COG4116">
    <property type="taxonomic scope" value="Bacteria"/>
</dbReference>
<dbReference type="InterPro" id="IPR033469">
    <property type="entry name" value="CYTH-like_dom_sf"/>
</dbReference>
<proteinExistence type="predicted"/>
<dbReference type="InterPro" id="IPR009195">
    <property type="entry name" value="Uncharacterised_YjbK"/>
</dbReference>
<dbReference type="Proteomes" id="UP000030528">
    <property type="component" value="Unassembled WGS sequence"/>
</dbReference>
<name>A0A0A5GL35_9BACI</name>
<dbReference type="RefSeq" id="WP_026800182.1">
    <property type="nucleotide sequence ID" value="NZ_AULI01000007.1"/>
</dbReference>
<keyword evidence="3" id="KW-1185">Reference proteome</keyword>
<accession>A0A0A5GL35</accession>
<organism evidence="2 3">
    <name type="scientific">Pontibacillus halophilus JSM 076056 = DSM 19796</name>
    <dbReference type="NCBI Taxonomy" id="1385510"/>
    <lineage>
        <taxon>Bacteria</taxon>
        <taxon>Bacillati</taxon>
        <taxon>Bacillota</taxon>
        <taxon>Bacilli</taxon>
        <taxon>Bacillales</taxon>
        <taxon>Bacillaceae</taxon>
        <taxon>Pontibacillus</taxon>
    </lineage>
</organism>
<dbReference type="Gene3D" id="2.40.320.10">
    <property type="entry name" value="Hypothetical Protein Pfu-838710-001"/>
    <property type="match status" value="1"/>
</dbReference>
<sequence>MSQEIEIEFKNLVEENEYHKLMNAFNLKQEDLFSQTNHYFETNDHALKSHKAALRIRKKNDTWTLTLKEPHPEGLLETHDTLTEEEARAWMNNTPTDAPHVMKRLNALQVPVSSLRYLGALTTERIEVPYNETTVVLDKSLYNGQSDYELELEASEKQHGSDVFHSLLSQYDIPKRETPNKIQRFYNSLSETE</sequence>
<evidence type="ECO:0000313" key="3">
    <source>
        <dbReference type="Proteomes" id="UP000030528"/>
    </source>
</evidence>
<gene>
    <name evidence="2" type="ORF">N781_15430</name>
</gene>
<protein>
    <submittedName>
        <fullName evidence="2">Adenylate cyclase</fullName>
    </submittedName>
</protein>
<reference evidence="2 3" key="1">
    <citation type="submission" date="2013-08" db="EMBL/GenBank/DDBJ databases">
        <authorList>
            <person name="Huang J."/>
            <person name="Wang G."/>
        </authorList>
    </citation>
    <scope>NUCLEOTIDE SEQUENCE [LARGE SCALE GENOMIC DNA]</scope>
    <source>
        <strain evidence="2 3">JSM 076056</strain>
    </source>
</reference>
<dbReference type="InterPro" id="IPR023577">
    <property type="entry name" value="CYTH_domain"/>
</dbReference>
<dbReference type="PROSITE" id="PS51707">
    <property type="entry name" value="CYTH"/>
    <property type="match status" value="1"/>
</dbReference>
<dbReference type="SMART" id="SM01118">
    <property type="entry name" value="CYTH"/>
    <property type="match status" value="1"/>
</dbReference>
<dbReference type="EMBL" id="AVPE01000005">
    <property type="protein sequence ID" value="KGX92704.1"/>
    <property type="molecule type" value="Genomic_DNA"/>
</dbReference>
<dbReference type="OrthoDB" id="384378at2"/>
<comment type="caution">
    <text evidence="2">The sequence shown here is derived from an EMBL/GenBank/DDBJ whole genome shotgun (WGS) entry which is preliminary data.</text>
</comment>
<feature type="domain" description="CYTH" evidence="1">
    <location>
        <begin position="4"/>
        <end position="192"/>
    </location>
</feature>
<dbReference type="AlphaFoldDB" id="A0A0A5GL35"/>
<dbReference type="PIRSF" id="PIRSF012526">
    <property type="entry name" value="CYTH_UCP012526"/>
    <property type="match status" value="1"/>
</dbReference>
<dbReference type="STRING" id="1385510.GCA_000425205_01772"/>
<evidence type="ECO:0000259" key="1">
    <source>
        <dbReference type="PROSITE" id="PS51707"/>
    </source>
</evidence>
<dbReference type="Pfam" id="PF01928">
    <property type="entry name" value="CYTH"/>
    <property type="match status" value="1"/>
</dbReference>
<dbReference type="SUPFAM" id="SSF55154">
    <property type="entry name" value="CYTH-like phosphatases"/>
    <property type="match status" value="1"/>
</dbReference>
<evidence type="ECO:0000313" key="2">
    <source>
        <dbReference type="EMBL" id="KGX92704.1"/>
    </source>
</evidence>